<evidence type="ECO:0000256" key="2">
    <source>
        <dbReference type="ARBA" id="ARBA00022475"/>
    </source>
</evidence>
<dbReference type="Proteomes" id="UP000767291">
    <property type="component" value="Unassembled WGS sequence"/>
</dbReference>
<keyword evidence="5 7" id="KW-0472">Membrane</keyword>
<feature type="transmembrane region" description="Helical" evidence="7">
    <location>
        <begin position="288"/>
        <end position="312"/>
    </location>
</feature>
<organism evidence="10 11">
    <name type="scientific">Metaclostridioides mangenotii</name>
    <dbReference type="NCBI Taxonomy" id="1540"/>
    <lineage>
        <taxon>Bacteria</taxon>
        <taxon>Bacillati</taxon>
        <taxon>Bacillota</taxon>
        <taxon>Clostridia</taxon>
        <taxon>Peptostreptococcales</taxon>
        <taxon>Peptostreptococcaceae</taxon>
        <taxon>Metaclostridioides</taxon>
    </lineage>
</organism>
<dbReference type="Pfam" id="PF02687">
    <property type="entry name" value="FtsX"/>
    <property type="match status" value="1"/>
</dbReference>
<dbReference type="InterPro" id="IPR025857">
    <property type="entry name" value="MacB_PCD"/>
</dbReference>
<evidence type="ECO:0000256" key="1">
    <source>
        <dbReference type="ARBA" id="ARBA00004651"/>
    </source>
</evidence>
<evidence type="ECO:0000256" key="7">
    <source>
        <dbReference type="SAM" id="Phobius"/>
    </source>
</evidence>
<dbReference type="InterPro" id="IPR050250">
    <property type="entry name" value="Macrolide_Exporter_MacB"/>
</dbReference>
<feature type="transmembrane region" description="Helical" evidence="7">
    <location>
        <begin position="20"/>
        <end position="42"/>
    </location>
</feature>
<feature type="domain" description="MacB-like periplasmic core" evidence="9">
    <location>
        <begin position="19"/>
        <end position="251"/>
    </location>
</feature>
<evidence type="ECO:0000256" key="6">
    <source>
        <dbReference type="ARBA" id="ARBA00038076"/>
    </source>
</evidence>
<dbReference type="EMBL" id="JAGGJX010000001">
    <property type="protein sequence ID" value="MBP1854312.1"/>
    <property type="molecule type" value="Genomic_DNA"/>
</dbReference>
<evidence type="ECO:0000313" key="10">
    <source>
        <dbReference type="EMBL" id="MBP1854312.1"/>
    </source>
</evidence>
<feature type="transmembrane region" description="Helical" evidence="7">
    <location>
        <begin position="377"/>
        <end position="397"/>
    </location>
</feature>
<gene>
    <name evidence="10" type="ORF">J2Z43_000702</name>
</gene>
<comment type="subcellular location">
    <subcellularLocation>
        <location evidence="1">Cell membrane</location>
        <topology evidence="1">Multi-pass membrane protein</topology>
    </subcellularLocation>
</comment>
<comment type="caution">
    <text evidence="10">The sequence shown here is derived from an EMBL/GenBank/DDBJ whole genome shotgun (WGS) entry which is preliminary data.</text>
</comment>
<keyword evidence="2" id="KW-1003">Cell membrane</keyword>
<accession>A0ABS4E8R3</accession>
<feature type="transmembrane region" description="Helical" evidence="7">
    <location>
        <begin position="332"/>
        <end position="357"/>
    </location>
</feature>
<name>A0ABS4E8R3_9FIRM</name>
<sequence length="410" mass="44414">MNLIKNSLANLKGHKLRVAVALLFIIIGVTSVIVVSSVGNGFEKQITESVSLANSKQTVIYFEPNDQSMDDLTAFLKPITTQDLEELSFVEGIEKLSPSKGVFDTGAYYNEATFDKKSTSIEVSPMKKDTKIDLVAGRGITLDDEKRKVVLITLQNATDLFGDPEKAIGSGITISGSIFEVIGVVDDSSDPNAQNNQVAMGPMGGQYPTAITPKKAFNDLMNDQSNYNTDIQMVDLRVSDGYDVFEVANTIIEKLYELHPDINGSYTTPDPTEQMQALETITSSTNKVVSFITVAAMSVGGIGVMNIMYVSVMERQREIGIRRAIGAKPISILLQFLTEAIFITVVGGILGIFVGLAATNYVSPRIGFEVIPSFNSVLYATLATIITGIVFGMIPAYKASKLDPIKAIYK</sequence>
<evidence type="ECO:0000256" key="4">
    <source>
        <dbReference type="ARBA" id="ARBA00022989"/>
    </source>
</evidence>
<dbReference type="PANTHER" id="PTHR30572:SF4">
    <property type="entry name" value="ABC TRANSPORTER PERMEASE YTRF"/>
    <property type="match status" value="1"/>
</dbReference>
<evidence type="ECO:0000259" key="9">
    <source>
        <dbReference type="Pfam" id="PF12704"/>
    </source>
</evidence>
<evidence type="ECO:0000259" key="8">
    <source>
        <dbReference type="Pfam" id="PF02687"/>
    </source>
</evidence>
<keyword evidence="3 7" id="KW-0812">Transmembrane</keyword>
<protein>
    <submittedName>
        <fullName evidence="10">ABC transport system permease protein</fullName>
    </submittedName>
</protein>
<dbReference type="RefSeq" id="WP_209455851.1">
    <property type="nucleotide sequence ID" value="NZ_BAAACS010000017.1"/>
</dbReference>
<keyword evidence="11" id="KW-1185">Reference proteome</keyword>
<evidence type="ECO:0000256" key="3">
    <source>
        <dbReference type="ARBA" id="ARBA00022692"/>
    </source>
</evidence>
<proteinExistence type="inferred from homology"/>
<keyword evidence="4 7" id="KW-1133">Transmembrane helix</keyword>
<dbReference type="PANTHER" id="PTHR30572">
    <property type="entry name" value="MEMBRANE COMPONENT OF TRANSPORTER-RELATED"/>
    <property type="match status" value="1"/>
</dbReference>
<dbReference type="Pfam" id="PF12704">
    <property type="entry name" value="MacB_PCD"/>
    <property type="match status" value="1"/>
</dbReference>
<reference evidence="10 11" key="1">
    <citation type="submission" date="2021-03" db="EMBL/GenBank/DDBJ databases">
        <title>Genomic Encyclopedia of Type Strains, Phase IV (KMG-IV): sequencing the most valuable type-strain genomes for metagenomic binning, comparative biology and taxonomic classification.</title>
        <authorList>
            <person name="Goeker M."/>
        </authorList>
    </citation>
    <scope>NUCLEOTIDE SEQUENCE [LARGE SCALE GENOMIC DNA]</scope>
    <source>
        <strain evidence="10 11">DSM 1289</strain>
    </source>
</reference>
<comment type="similarity">
    <text evidence="6">Belongs to the ABC-4 integral membrane protein family.</text>
</comment>
<dbReference type="InterPro" id="IPR003838">
    <property type="entry name" value="ABC3_permease_C"/>
</dbReference>
<feature type="domain" description="ABC3 transporter permease C-terminal" evidence="8">
    <location>
        <begin position="291"/>
        <end position="404"/>
    </location>
</feature>
<evidence type="ECO:0000256" key="5">
    <source>
        <dbReference type="ARBA" id="ARBA00023136"/>
    </source>
</evidence>
<evidence type="ECO:0000313" key="11">
    <source>
        <dbReference type="Proteomes" id="UP000767291"/>
    </source>
</evidence>